<accession>A0A6A6G6B7</accession>
<proteinExistence type="predicted"/>
<dbReference type="Pfam" id="PF03446">
    <property type="entry name" value="NAD_binding_2"/>
    <property type="match status" value="1"/>
</dbReference>
<dbReference type="SUPFAM" id="SSF51735">
    <property type="entry name" value="NAD(P)-binding Rossmann-fold domains"/>
    <property type="match status" value="1"/>
</dbReference>
<dbReference type="GO" id="GO:0050661">
    <property type="term" value="F:NADP binding"/>
    <property type="evidence" value="ECO:0007669"/>
    <property type="project" value="InterPro"/>
</dbReference>
<evidence type="ECO:0000313" key="3">
    <source>
        <dbReference type="EMBL" id="KAF2221296.1"/>
    </source>
</evidence>
<organism evidence="3 4">
    <name type="scientific">Elsinoe ampelina</name>
    <dbReference type="NCBI Taxonomy" id="302913"/>
    <lineage>
        <taxon>Eukaryota</taxon>
        <taxon>Fungi</taxon>
        <taxon>Dikarya</taxon>
        <taxon>Ascomycota</taxon>
        <taxon>Pezizomycotina</taxon>
        <taxon>Dothideomycetes</taxon>
        <taxon>Dothideomycetidae</taxon>
        <taxon>Myriangiales</taxon>
        <taxon>Elsinoaceae</taxon>
        <taxon>Elsinoe</taxon>
    </lineage>
</organism>
<dbReference type="InterPro" id="IPR013328">
    <property type="entry name" value="6PGD_dom2"/>
</dbReference>
<dbReference type="OrthoDB" id="9988102at2759"/>
<dbReference type="SUPFAM" id="SSF48179">
    <property type="entry name" value="6-phosphogluconate dehydrogenase C-terminal domain-like"/>
    <property type="match status" value="1"/>
</dbReference>
<dbReference type="Gene3D" id="1.10.1040.10">
    <property type="entry name" value="N-(1-d-carboxylethyl)-l-norvaline Dehydrogenase, domain 2"/>
    <property type="match status" value="1"/>
</dbReference>
<evidence type="ECO:0000313" key="4">
    <source>
        <dbReference type="Proteomes" id="UP000799538"/>
    </source>
</evidence>
<dbReference type="Gene3D" id="3.40.50.720">
    <property type="entry name" value="NAD(P)-binding Rossmann-like Domain"/>
    <property type="match status" value="1"/>
</dbReference>
<reference evidence="4" key="1">
    <citation type="journal article" date="2020" name="Stud. Mycol.">
        <title>101 Dothideomycetes genomes: A test case for predicting lifestyles and emergence of pathogens.</title>
        <authorList>
            <person name="Haridas S."/>
            <person name="Albert R."/>
            <person name="Binder M."/>
            <person name="Bloem J."/>
            <person name="LaButti K."/>
            <person name="Salamov A."/>
            <person name="Andreopoulos B."/>
            <person name="Baker S."/>
            <person name="Barry K."/>
            <person name="Bills G."/>
            <person name="Bluhm B."/>
            <person name="Cannon C."/>
            <person name="Castanera R."/>
            <person name="Culley D."/>
            <person name="Daum C."/>
            <person name="Ezra D."/>
            <person name="Gonzalez J."/>
            <person name="Henrissat B."/>
            <person name="Kuo A."/>
            <person name="Liang C."/>
            <person name="Lipzen A."/>
            <person name="Lutzoni F."/>
            <person name="Magnuson J."/>
            <person name="Mondo S."/>
            <person name="Nolan M."/>
            <person name="Ohm R."/>
            <person name="Pangilinan J."/>
            <person name="Park H.-J."/>
            <person name="Ramirez L."/>
            <person name="Alfaro M."/>
            <person name="Sun H."/>
            <person name="Tritt A."/>
            <person name="Yoshinaga Y."/>
            <person name="Zwiers L.-H."/>
            <person name="Turgeon B."/>
            <person name="Goodwin S."/>
            <person name="Spatafora J."/>
            <person name="Crous P."/>
            <person name="Grigoriev I."/>
        </authorList>
    </citation>
    <scope>NUCLEOTIDE SEQUENCE [LARGE SCALE GENOMIC DNA]</scope>
    <source>
        <strain evidence="4">CECT 20119</strain>
    </source>
</reference>
<keyword evidence="4" id="KW-1185">Reference proteome</keyword>
<dbReference type="Pfam" id="PF09130">
    <property type="entry name" value="DUF1932"/>
    <property type="match status" value="1"/>
</dbReference>
<dbReference type="InterPro" id="IPR036291">
    <property type="entry name" value="NAD(P)-bd_dom_sf"/>
</dbReference>
<evidence type="ECO:0000259" key="2">
    <source>
        <dbReference type="Pfam" id="PF09130"/>
    </source>
</evidence>
<dbReference type="InterPro" id="IPR015814">
    <property type="entry name" value="Pgluconate_DH_NAD-bd_C"/>
</dbReference>
<feature type="domain" description="6-phosphogluconate dehydrogenase NADP-binding" evidence="1">
    <location>
        <begin position="23"/>
        <end position="152"/>
    </location>
</feature>
<dbReference type="Proteomes" id="UP000799538">
    <property type="component" value="Unassembled WGS sequence"/>
</dbReference>
<protein>
    <submittedName>
        <fullName evidence="3">6-phosphogluconate dehydrogenase</fullName>
    </submittedName>
</protein>
<feature type="domain" description="Phosphogluconate dehydrogenase NAD-binding putative C-terminal" evidence="2">
    <location>
        <begin position="229"/>
        <end position="300"/>
    </location>
</feature>
<dbReference type="AlphaFoldDB" id="A0A6A6G6B7"/>
<sequence>MATFLKNIVSRDHPKSGSFLASVAVVSIGEMGLGVAKLLTSHKYEVLTNIEGRSENTHKRAKSASIELVKTDGELASRADYFLSIVPPKDALSTAKRIATAMSAPDFARREAPLYYLDLNAVSPQHVREIAAILKPLADQVRFIDGGIIGGSPTPADPFDPTARWRVPSIPMSGPHKLSEAVPGGEALAKILNSKHIGDDVGTASGLKMCFASLTKGFQAIAIESFTTAHKLGVLCELQEQLKQTSSATAQMTASLTKMPPKAYRWVKEMKEIGETFAIDGGFGEDERIFGAIAAVYNTVAKDTELGKEITEKRKRGTTVEDIAACVAEGLEKRRKVEPETSATPKAN</sequence>
<name>A0A6A6G6B7_9PEZI</name>
<dbReference type="InterPro" id="IPR008927">
    <property type="entry name" value="6-PGluconate_DH-like_C_sf"/>
</dbReference>
<dbReference type="InterPro" id="IPR006115">
    <property type="entry name" value="6PGDH_NADP-bd"/>
</dbReference>
<dbReference type="EMBL" id="ML992510">
    <property type="protein sequence ID" value="KAF2221296.1"/>
    <property type="molecule type" value="Genomic_DNA"/>
</dbReference>
<gene>
    <name evidence="3" type="ORF">BDZ85DRAFT_239528</name>
</gene>
<evidence type="ECO:0000259" key="1">
    <source>
        <dbReference type="Pfam" id="PF03446"/>
    </source>
</evidence>